<gene>
    <name evidence="1" type="ORF">SAMN04487865_10897</name>
</gene>
<evidence type="ECO:0000313" key="1">
    <source>
        <dbReference type="EMBL" id="SFK49076.1"/>
    </source>
</evidence>
<sequence>MLLILSLLVATITVSRFLTPAAAKAVSSNRNK</sequence>
<organism evidence="1 2">
    <name type="scientific">Succinivibrio dextrinosolvens</name>
    <dbReference type="NCBI Taxonomy" id="83771"/>
    <lineage>
        <taxon>Bacteria</taxon>
        <taxon>Pseudomonadati</taxon>
        <taxon>Pseudomonadota</taxon>
        <taxon>Gammaproteobacteria</taxon>
        <taxon>Aeromonadales</taxon>
        <taxon>Succinivibrionaceae</taxon>
        <taxon>Succinivibrio</taxon>
    </lineage>
</organism>
<accession>A0A662ZCU0</accession>
<evidence type="ECO:0000313" key="2">
    <source>
        <dbReference type="Proteomes" id="UP000243374"/>
    </source>
</evidence>
<protein>
    <submittedName>
        <fullName evidence="1">Uncharacterized protein</fullName>
    </submittedName>
</protein>
<dbReference type="AlphaFoldDB" id="A0A662ZCU0"/>
<dbReference type="Proteomes" id="UP000243374">
    <property type="component" value="Unassembled WGS sequence"/>
</dbReference>
<proteinExistence type="predicted"/>
<keyword evidence="2" id="KW-1185">Reference proteome</keyword>
<name>A0A662ZCU0_9GAMM</name>
<dbReference type="EMBL" id="FOSF01000089">
    <property type="protein sequence ID" value="SFK49076.1"/>
    <property type="molecule type" value="Genomic_DNA"/>
</dbReference>
<reference evidence="1 2" key="1">
    <citation type="submission" date="2016-10" db="EMBL/GenBank/DDBJ databases">
        <authorList>
            <person name="Varghese N."/>
            <person name="Submissions S."/>
        </authorList>
    </citation>
    <scope>NUCLEOTIDE SEQUENCE [LARGE SCALE GENOMIC DNA]</scope>
    <source>
        <strain evidence="1 2">22B</strain>
    </source>
</reference>